<organism evidence="1 2">
    <name type="scientific">Ambrosiozyma monospora</name>
    <name type="common">Yeast</name>
    <name type="synonym">Endomycopsis monosporus</name>
    <dbReference type="NCBI Taxonomy" id="43982"/>
    <lineage>
        <taxon>Eukaryota</taxon>
        <taxon>Fungi</taxon>
        <taxon>Dikarya</taxon>
        <taxon>Ascomycota</taxon>
        <taxon>Saccharomycotina</taxon>
        <taxon>Pichiomycetes</taxon>
        <taxon>Pichiales</taxon>
        <taxon>Pichiaceae</taxon>
        <taxon>Ambrosiozyma</taxon>
    </lineage>
</organism>
<comment type="caution">
    <text evidence="1">The sequence shown here is derived from an EMBL/GenBank/DDBJ whole genome shotgun (WGS) entry which is preliminary data.</text>
</comment>
<evidence type="ECO:0000313" key="1">
    <source>
        <dbReference type="EMBL" id="GME79557.1"/>
    </source>
</evidence>
<protein>
    <submittedName>
        <fullName evidence="1">Unnamed protein product</fullName>
    </submittedName>
</protein>
<evidence type="ECO:0000313" key="2">
    <source>
        <dbReference type="Proteomes" id="UP001165064"/>
    </source>
</evidence>
<keyword evidence="2" id="KW-1185">Reference proteome</keyword>
<gene>
    <name evidence="1" type="ORF">Amon02_000400900</name>
</gene>
<proteinExistence type="predicted"/>
<dbReference type="EMBL" id="BSXS01002645">
    <property type="protein sequence ID" value="GME79557.1"/>
    <property type="molecule type" value="Genomic_DNA"/>
</dbReference>
<reference evidence="1" key="1">
    <citation type="submission" date="2023-04" db="EMBL/GenBank/DDBJ databases">
        <title>Ambrosiozyma monospora NBRC 10751.</title>
        <authorList>
            <person name="Ichikawa N."/>
            <person name="Sato H."/>
            <person name="Tonouchi N."/>
        </authorList>
    </citation>
    <scope>NUCLEOTIDE SEQUENCE</scope>
    <source>
        <strain evidence="1">NBRC 10751</strain>
    </source>
</reference>
<name>A0ACB5T1Y9_AMBMO</name>
<accession>A0ACB5T1Y9</accession>
<sequence length="312" mass="36518">MSGLKVSFLRYLESQSLRRRDLMLQWCLDLSLTTNVYNKTEASQASLIPRLISQQKINLFKRNWNLLKRDFTTTQYFSNNFEAFIDTQEIIPATQEATEKLNDFTSKVNNYLTLGPGPFPQEIVQQKIETFDWFFKNRMFGLCFDLLKNDPYNPFIGFNKDYLSRFLTIIEKFGSEETFYMCVEHFGVDSVISFLPKFKNFHSEQISAMAGLFTLSQSLELGELSMSGSLRKETEEHLITIFSTSQISSYGKDRLASRLFFHQLMNPTFIFIQNSLDTFFALIWRIESKLYSRHWGTFSVPLLHLALYFSTN</sequence>
<dbReference type="Proteomes" id="UP001165064">
    <property type="component" value="Unassembled WGS sequence"/>
</dbReference>